<dbReference type="InterPro" id="IPR012944">
    <property type="entry name" value="SusD_RagB_dom"/>
</dbReference>
<dbReference type="GO" id="GO:0009279">
    <property type="term" value="C:cell outer membrane"/>
    <property type="evidence" value="ECO:0007669"/>
    <property type="project" value="UniProtKB-SubCell"/>
</dbReference>
<dbReference type="PROSITE" id="PS51257">
    <property type="entry name" value="PROKAR_LIPOPROTEIN"/>
    <property type="match status" value="1"/>
</dbReference>
<dbReference type="Gene3D" id="1.25.40.390">
    <property type="match status" value="1"/>
</dbReference>
<dbReference type="Proteomes" id="UP000515344">
    <property type="component" value="Chromosome"/>
</dbReference>
<dbReference type="KEGG" id="lacs:H4075_05615"/>
<proteinExistence type="inferred from homology"/>
<keyword evidence="5" id="KW-0998">Cell outer membrane</keyword>
<sequence length="617" mass="68030">MKQIKYTGSFILAAILLLSATLSSCKKDSEFFDIEDPQGIDSRIWNDPGAIGLYLNRAYGLIIPQWPAPGTAPGNIHITSDEMNGGNTAFLYGTLLENNVTDIGTASNNVTANRYFDARRCNLALEGIDTSSTLTPDVKKVLKGQFFFLRAFVYFRMVNLYGGVPLVLNVQQLSNDGVPAVPRSKTSECIAAIVKDLDSAAANLPASWPTAEAGRVTRGAAAAMKGKVLMYWASPQFNPTNIMSRWEDAYLANKAAYEQCVADGYILIPRYSDIFLTEDHKEVLIVRKYTTTRDWGTNIEAITRPISEAPGASGSFQPTWNLVQSYPMSNGLPTSHASSGYNAVQFWQSRDPRFDATIAYNGVLWALSGKTTRRQWQYNSVIDETAGSIVTGFYNRRYCNTTLTPTQAAYASGTGGGNGMDWIEMRFAEVVLNLAECANETGRLAEAKTYTRQTRQRAGIVAGAFDYGLDVATDIASMRTLILNERQVEFAMEGKRYHDLRRTRNLHLLSNRLSYKLAVKLPYVAGPLPSGGPVAGRTYIDVPNALGQRPRDTININNLASYTAVFTTPGTVATIEGSNVVSVPSKYYFYPLPNFFTQNFFIEQTIGWVNGTFDPLQ</sequence>
<keyword evidence="4" id="KW-0472">Membrane</keyword>
<gene>
    <name evidence="9" type="ORF">H4075_05615</name>
</gene>
<evidence type="ECO:0000313" key="10">
    <source>
        <dbReference type="Proteomes" id="UP000515344"/>
    </source>
</evidence>
<dbReference type="InterPro" id="IPR033985">
    <property type="entry name" value="SusD-like_N"/>
</dbReference>
<evidence type="ECO:0000313" key="9">
    <source>
        <dbReference type="EMBL" id="QNA45678.1"/>
    </source>
</evidence>
<dbReference type="AlphaFoldDB" id="A0A7G5XJM5"/>
<evidence type="ECO:0000256" key="4">
    <source>
        <dbReference type="ARBA" id="ARBA00023136"/>
    </source>
</evidence>
<dbReference type="EMBL" id="CP060007">
    <property type="protein sequence ID" value="QNA45678.1"/>
    <property type="molecule type" value="Genomic_DNA"/>
</dbReference>
<protein>
    <submittedName>
        <fullName evidence="9">RagB/SusD family nutrient uptake outer membrane protein</fullName>
    </submittedName>
</protein>
<dbReference type="InterPro" id="IPR011990">
    <property type="entry name" value="TPR-like_helical_dom_sf"/>
</dbReference>
<reference evidence="10" key="1">
    <citation type="submission" date="2020-08" db="EMBL/GenBank/DDBJ databases">
        <title>Lacibacter sp. S13-6-6 genome sequencing.</title>
        <authorList>
            <person name="Jin L."/>
        </authorList>
    </citation>
    <scope>NUCLEOTIDE SEQUENCE [LARGE SCALE GENOMIC DNA]</scope>
    <source>
        <strain evidence="10">S13-6-6</strain>
    </source>
</reference>
<evidence type="ECO:0000259" key="8">
    <source>
        <dbReference type="Pfam" id="PF14322"/>
    </source>
</evidence>
<feature type="domain" description="RagB/SusD" evidence="7">
    <location>
        <begin position="290"/>
        <end position="593"/>
    </location>
</feature>
<dbReference type="SUPFAM" id="SSF48452">
    <property type="entry name" value="TPR-like"/>
    <property type="match status" value="1"/>
</dbReference>
<dbReference type="Pfam" id="PF07980">
    <property type="entry name" value="SusD_RagB"/>
    <property type="match status" value="1"/>
</dbReference>
<keyword evidence="10" id="KW-1185">Reference proteome</keyword>
<feature type="chain" id="PRO_5028916877" evidence="6">
    <location>
        <begin position="27"/>
        <end position="617"/>
    </location>
</feature>
<keyword evidence="3 6" id="KW-0732">Signal</keyword>
<evidence type="ECO:0000259" key="7">
    <source>
        <dbReference type="Pfam" id="PF07980"/>
    </source>
</evidence>
<comment type="subcellular location">
    <subcellularLocation>
        <location evidence="1">Cell outer membrane</location>
    </subcellularLocation>
</comment>
<organism evidence="9 10">
    <name type="scientific">Lacibacter sediminis</name>
    <dbReference type="NCBI Taxonomy" id="2760713"/>
    <lineage>
        <taxon>Bacteria</taxon>
        <taxon>Pseudomonadati</taxon>
        <taxon>Bacteroidota</taxon>
        <taxon>Chitinophagia</taxon>
        <taxon>Chitinophagales</taxon>
        <taxon>Chitinophagaceae</taxon>
        <taxon>Lacibacter</taxon>
    </lineage>
</organism>
<accession>A0A7G5XJM5</accession>
<dbReference type="RefSeq" id="WP_182804942.1">
    <property type="nucleotide sequence ID" value="NZ_CP060007.1"/>
</dbReference>
<evidence type="ECO:0000256" key="5">
    <source>
        <dbReference type="ARBA" id="ARBA00023237"/>
    </source>
</evidence>
<dbReference type="Pfam" id="PF14322">
    <property type="entry name" value="SusD-like_3"/>
    <property type="match status" value="1"/>
</dbReference>
<feature type="signal peptide" evidence="6">
    <location>
        <begin position="1"/>
        <end position="26"/>
    </location>
</feature>
<feature type="domain" description="SusD-like N-terminal" evidence="8">
    <location>
        <begin position="108"/>
        <end position="228"/>
    </location>
</feature>
<evidence type="ECO:0000256" key="1">
    <source>
        <dbReference type="ARBA" id="ARBA00004442"/>
    </source>
</evidence>
<evidence type="ECO:0000256" key="2">
    <source>
        <dbReference type="ARBA" id="ARBA00006275"/>
    </source>
</evidence>
<comment type="similarity">
    <text evidence="2">Belongs to the SusD family.</text>
</comment>
<evidence type="ECO:0000256" key="6">
    <source>
        <dbReference type="SAM" id="SignalP"/>
    </source>
</evidence>
<evidence type="ECO:0000256" key="3">
    <source>
        <dbReference type="ARBA" id="ARBA00022729"/>
    </source>
</evidence>
<name>A0A7G5XJM5_9BACT</name>